<evidence type="ECO:0000313" key="2">
    <source>
        <dbReference type="Proteomes" id="UP000010408"/>
    </source>
</evidence>
<proteinExistence type="predicted"/>
<comment type="caution">
    <text evidence="1">The sequence shown here is derived from an EMBL/GenBank/DDBJ whole genome shotgun (WGS) entry which is preliminary data.</text>
</comment>
<reference evidence="1 2" key="1">
    <citation type="submission" date="2012-05" db="EMBL/GenBank/DDBJ databases">
        <authorList>
            <person name="Weinstock G."/>
            <person name="Sodergren E."/>
            <person name="Lobos E.A."/>
            <person name="Fulton L."/>
            <person name="Fulton R."/>
            <person name="Courtney L."/>
            <person name="Fronick C."/>
            <person name="O'Laughlin M."/>
            <person name="Godfrey J."/>
            <person name="Wilson R.M."/>
            <person name="Miner T."/>
            <person name="Farmer C."/>
            <person name="Delehaunty K."/>
            <person name="Cordes M."/>
            <person name="Minx P."/>
            <person name="Tomlinson C."/>
            <person name="Chen J."/>
            <person name="Wollam A."/>
            <person name="Pepin K.H."/>
            <person name="Bhonagiri V."/>
            <person name="Zhang X."/>
            <person name="Suruliraj S."/>
            <person name="Warren W."/>
            <person name="Mitreva M."/>
            <person name="Mardis E.R."/>
            <person name="Wilson R.K."/>
        </authorList>
    </citation>
    <scope>NUCLEOTIDE SEQUENCE [LARGE SCALE GENOMIC DNA]</scope>
    <source>
        <strain evidence="1 2">F0037</strain>
    </source>
</reference>
<sequence>MDKGTKILPKHLRLLPYPYRIKLFTKYKHTPAESKGNQTSWI</sequence>
<name>L1NJ70_9PORP</name>
<dbReference type="Proteomes" id="UP000010408">
    <property type="component" value="Unassembled WGS sequence"/>
</dbReference>
<accession>L1NJ70</accession>
<dbReference type="HOGENOM" id="CLU_3255594_0_0_10"/>
<dbReference type="AlphaFoldDB" id="L1NJ70"/>
<organism evidence="1 2">
    <name type="scientific">Porphyromonas catoniae F0037</name>
    <dbReference type="NCBI Taxonomy" id="1127696"/>
    <lineage>
        <taxon>Bacteria</taxon>
        <taxon>Pseudomonadati</taxon>
        <taxon>Bacteroidota</taxon>
        <taxon>Bacteroidia</taxon>
        <taxon>Bacteroidales</taxon>
        <taxon>Porphyromonadaceae</taxon>
        <taxon>Porphyromonas</taxon>
    </lineage>
</organism>
<dbReference type="EMBL" id="AMEQ01000002">
    <property type="protein sequence ID" value="EKY03376.1"/>
    <property type="molecule type" value="Genomic_DNA"/>
</dbReference>
<protein>
    <submittedName>
        <fullName evidence="1">Uncharacterized protein</fullName>
    </submittedName>
</protein>
<gene>
    <name evidence="1" type="ORF">HMPREF9134_00042</name>
</gene>
<evidence type="ECO:0000313" key="1">
    <source>
        <dbReference type="EMBL" id="EKY03376.1"/>
    </source>
</evidence>